<keyword evidence="1 3" id="KW-0378">Hydrolase</keyword>
<comment type="caution">
    <text evidence="4">The sequence shown here is derived from an EMBL/GenBank/DDBJ whole genome shotgun (WGS) entry which is preliminary data.</text>
</comment>
<protein>
    <recommendedName>
        <fullName evidence="3">Kynurenine formamidase</fullName>
        <shortName evidence="3">KFA</shortName>
        <shortName evidence="3">KFase</shortName>
        <ecNumber evidence="3">3.5.1.9</ecNumber>
    </recommendedName>
    <alternativeName>
        <fullName evidence="3">Arylformamidase</fullName>
    </alternativeName>
    <alternativeName>
        <fullName evidence="3">N-formylkynurenine formamidase</fullName>
        <shortName evidence="3">FKF</shortName>
    </alternativeName>
</protein>
<sequence>MASSSDESLWASASWTATPTNDDQSLTIGWQKHIPFLPGSNALQTLTIWTPGSSSPTIATPPPLPGHWLIFIHGGAWRDPAITASSFQPAAAALLLKHHNQIGSTKLAGLASLNYRLSPYPGRPSSDPAYAARHPDHISDVLHGIAFLQRAGVATGGYVLAGHSCGATLAFQAVMSPSRWGLGRLEGMITHPDVVVGLNGLYDLAGFVRSPPAGYEGLREAYEEFTRGAFGADEEVWRAVCPATAEEWVGEWKGEGEGGRRVVLVQSRGDTLVPRGQLEGMRGVLEGEGVRVGDMEAEGGHDEIWERGEGRMADILWEVLGGGGWCEG</sequence>
<dbReference type="GO" id="GO:0034354">
    <property type="term" value="P:'de novo' NAD+ biosynthetic process from L-tryptophan"/>
    <property type="evidence" value="ECO:0007669"/>
    <property type="project" value="UniProtKB-UniRule"/>
</dbReference>
<dbReference type="PANTHER" id="PTHR48081">
    <property type="entry name" value="AB HYDROLASE SUPERFAMILY PROTEIN C4A8.06C"/>
    <property type="match status" value="1"/>
</dbReference>
<keyword evidence="2 3" id="KW-0823">Tryptophan catabolism</keyword>
<evidence type="ECO:0000313" key="5">
    <source>
        <dbReference type="Proteomes" id="UP001174936"/>
    </source>
</evidence>
<feature type="active site" evidence="3">
    <location>
        <position position="301"/>
    </location>
</feature>
<dbReference type="Gene3D" id="3.40.50.1820">
    <property type="entry name" value="alpha/beta hydrolase"/>
    <property type="match status" value="1"/>
</dbReference>
<gene>
    <name evidence="4" type="ORF">B0T16DRAFT_337256</name>
</gene>
<comment type="catalytic activity">
    <reaction evidence="3">
        <text>N-formyl-L-kynurenine + H2O = L-kynurenine + formate + H(+)</text>
        <dbReference type="Rhea" id="RHEA:13009"/>
        <dbReference type="ChEBI" id="CHEBI:15377"/>
        <dbReference type="ChEBI" id="CHEBI:15378"/>
        <dbReference type="ChEBI" id="CHEBI:15740"/>
        <dbReference type="ChEBI" id="CHEBI:57959"/>
        <dbReference type="ChEBI" id="CHEBI:58629"/>
        <dbReference type="EC" id="3.5.1.9"/>
    </reaction>
</comment>
<proteinExistence type="inferred from homology"/>
<evidence type="ECO:0000256" key="2">
    <source>
        <dbReference type="ARBA" id="ARBA00023079"/>
    </source>
</evidence>
<dbReference type="SUPFAM" id="SSF53474">
    <property type="entry name" value="alpha/beta-Hydrolases"/>
    <property type="match status" value="1"/>
</dbReference>
<comment type="pathway">
    <text evidence="3">Amino-acid degradation; L-tryptophan degradation via kynurenine pathway; L-kynurenine from L-tryptophan: step 2/2.</text>
</comment>
<feature type="active site" evidence="3">
    <location>
        <position position="270"/>
    </location>
</feature>
<evidence type="ECO:0000313" key="4">
    <source>
        <dbReference type="EMBL" id="KAK0639421.1"/>
    </source>
</evidence>
<accession>A0AA39XSH4</accession>
<dbReference type="GO" id="GO:0004061">
    <property type="term" value="F:arylformamidase activity"/>
    <property type="evidence" value="ECO:0007669"/>
    <property type="project" value="UniProtKB-UniRule"/>
</dbReference>
<reference evidence="4" key="1">
    <citation type="submission" date="2023-06" db="EMBL/GenBank/DDBJ databases">
        <title>Genome-scale phylogeny and comparative genomics of the fungal order Sordariales.</title>
        <authorList>
            <consortium name="Lawrence Berkeley National Laboratory"/>
            <person name="Hensen N."/>
            <person name="Bonometti L."/>
            <person name="Westerberg I."/>
            <person name="Brannstrom I.O."/>
            <person name="Guillou S."/>
            <person name="Cros-Aarteil S."/>
            <person name="Calhoun S."/>
            <person name="Haridas S."/>
            <person name="Kuo A."/>
            <person name="Mondo S."/>
            <person name="Pangilinan J."/>
            <person name="Riley R."/>
            <person name="Labutti K."/>
            <person name="Andreopoulos B."/>
            <person name="Lipzen A."/>
            <person name="Chen C."/>
            <person name="Yanf M."/>
            <person name="Daum C."/>
            <person name="Ng V."/>
            <person name="Clum A."/>
            <person name="Steindorff A."/>
            <person name="Ohm R."/>
            <person name="Martin F."/>
            <person name="Silar P."/>
            <person name="Natvig D."/>
            <person name="Lalanne C."/>
            <person name="Gautier V."/>
            <person name="Ament-Velasquez S.L."/>
            <person name="Kruys A."/>
            <person name="Hutchinson M.I."/>
            <person name="Powell A.J."/>
            <person name="Barry K."/>
            <person name="Miller A.N."/>
            <person name="Grigoriev I.V."/>
            <person name="Debuchy R."/>
            <person name="Gladieux P."/>
            <person name="Thoren M.H."/>
            <person name="Johannesson H."/>
        </authorList>
    </citation>
    <scope>NUCLEOTIDE SEQUENCE</scope>
    <source>
        <strain evidence="4">SMH2532-1</strain>
    </source>
</reference>
<name>A0AA39XSH4_9PEZI</name>
<dbReference type="AlphaFoldDB" id="A0AA39XSH4"/>
<comment type="subunit">
    <text evidence="3">Homodimer.</text>
</comment>
<dbReference type="HAMAP" id="MF_03014">
    <property type="entry name" value="KFase"/>
    <property type="match status" value="1"/>
</dbReference>
<dbReference type="InterPro" id="IPR029058">
    <property type="entry name" value="AB_hydrolase_fold"/>
</dbReference>
<dbReference type="InterPro" id="IPR027519">
    <property type="entry name" value="KFase_ver/fungi-typ"/>
</dbReference>
<dbReference type="Proteomes" id="UP001174936">
    <property type="component" value="Unassembled WGS sequence"/>
</dbReference>
<comment type="function">
    <text evidence="3">Catalyzes the hydrolysis of N-formyl-L-kynurenine to L-kynurenine, the second step in the kynurenine pathway of tryptophan degradation. Kynurenine may be further oxidized to nicotinic acid, NAD(H) and NADP(H). Required for elimination of toxic metabolites.</text>
</comment>
<organism evidence="4 5">
    <name type="scientific">Cercophora newfieldiana</name>
    <dbReference type="NCBI Taxonomy" id="92897"/>
    <lineage>
        <taxon>Eukaryota</taxon>
        <taxon>Fungi</taxon>
        <taxon>Dikarya</taxon>
        <taxon>Ascomycota</taxon>
        <taxon>Pezizomycotina</taxon>
        <taxon>Sordariomycetes</taxon>
        <taxon>Sordariomycetidae</taxon>
        <taxon>Sordariales</taxon>
        <taxon>Lasiosphaeriaceae</taxon>
        <taxon>Cercophora</taxon>
    </lineage>
</organism>
<comment type="domain">
    <text evidence="3">The main chain amide nitrogen atoms of the second glycine and its adjacent residue in the HGGXW motif define the oxyanion hole, and stabilize the oxyanion that forms during the nucleophilic attack by the catalytic serine during substrate cleavage.</text>
</comment>
<comment type="similarity">
    <text evidence="3">Belongs to the kynurenine formamidase family.</text>
</comment>
<dbReference type="InterPro" id="IPR050300">
    <property type="entry name" value="GDXG_lipolytic_enzyme"/>
</dbReference>
<dbReference type="EMBL" id="JAULSV010000007">
    <property type="protein sequence ID" value="KAK0639421.1"/>
    <property type="molecule type" value="Genomic_DNA"/>
</dbReference>
<evidence type="ECO:0000256" key="1">
    <source>
        <dbReference type="ARBA" id="ARBA00022801"/>
    </source>
</evidence>
<dbReference type="EC" id="3.5.1.9" evidence="3"/>
<dbReference type="PANTHER" id="PTHR48081:SF33">
    <property type="entry name" value="KYNURENINE FORMAMIDASE"/>
    <property type="match status" value="1"/>
</dbReference>
<keyword evidence="5" id="KW-1185">Reference proteome</keyword>
<feature type="active site" description="Nucleophile" evidence="3">
    <location>
        <position position="164"/>
    </location>
</feature>
<evidence type="ECO:0000256" key="3">
    <source>
        <dbReference type="HAMAP-Rule" id="MF_03014"/>
    </source>
</evidence>
<feature type="short sequence motif" description="HGGXW" evidence="3">
    <location>
        <begin position="73"/>
        <end position="77"/>
    </location>
</feature>
<dbReference type="GO" id="GO:0019441">
    <property type="term" value="P:L-tryptophan catabolic process to kynurenine"/>
    <property type="evidence" value="ECO:0007669"/>
    <property type="project" value="UniProtKB-UniRule"/>
</dbReference>